<dbReference type="STRING" id="1618574.UT24_C0022G0017"/>
<proteinExistence type="predicted"/>
<comment type="caution">
    <text evidence="1">The sequence shown here is derived from an EMBL/GenBank/DDBJ whole genome shotgun (WGS) entry which is preliminary data.</text>
</comment>
<protein>
    <submittedName>
        <fullName evidence="1">Uncharacterized protein</fullName>
    </submittedName>
</protein>
<reference evidence="1 2" key="1">
    <citation type="journal article" date="2015" name="Nature">
        <title>rRNA introns, odd ribosomes, and small enigmatic genomes across a large radiation of phyla.</title>
        <authorList>
            <person name="Brown C.T."/>
            <person name="Hug L.A."/>
            <person name="Thomas B.C."/>
            <person name="Sharon I."/>
            <person name="Castelle C.J."/>
            <person name="Singh A."/>
            <person name="Wilkins M.J."/>
            <person name="Williams K.H."/>
            <person name="Banfield J.F."/>
        </authorList>
    </citation>
    <scope>NUCLEOTIDE SEQUENCE [LARGE SCALE GENOMIC DNA]</scope>
</reference>
<gene>
    <name evidence="1" type="ORF">UT24_C0022G0017</name>
</gene>
<evidence type="ECO:0000313" key="2">
    <source>
        <dbReference type="Proteomes" id="UP000033881"/>
    </source>
</evidence>
<sequence length="102" mass="11606">MKLLLGIFLFLIVCGCTTTSEPQQVEIAEKHSIYVARVENLITKKVQFIQCDGVRIDEQSFILYEYKGANSFFSMAGETKEVVASFSFNDYSYSLIANEEKK</sequence>
<dbReference type="AlphaFoldDB" id="A0A0G0QDW2"/>
<name>A0A0G0QDW2_9BACT</name>
<dbReference type="PROSITE" id="PS51257">
    <property type="entry name" value="PROKAR_LIPOPROTEIN"/>
    <property type="match status" value="1"/>
</dbReference>
<dbReference type="Proteomes" id="UP000033881">
    <property type="component" value="Unassembled WGS sequence"/>
</dbReference>
<dbReference type="EMBL" id="LBWB01000022">
    <property type="protein sequence ID" value="KKQ99896.1"/>
    <property type="molecule type" value="Genomic_DNA"/>
</dbReference>
<accession>A0A0G0QDW2</accession>
<organism evidence="1 2">
    <name type="scientific">Candidatus Woesebacteria bacterium GW2011_GWB1_39_12</name>
    <dbReference type="NCBI Taxonomy" id="1618574"/>
    <lineage>
        <taxon>Bacteria</taxon>
        <taxon>Candidatus Woeseibacteriota</taxon>
    </lineage>
</organism>
<evidence type="ECO:0000313" key="1">
    <source>
        <dbReference type="EMBL" id="KKQ99896.1"/>
    </source>
</evidence>